<dbReference type="RefSeq" id="WP_091375392.1">
    <property type="nucleotide sequence ID" value="NZ_LT629740.1"/>
</dbReference>
<dbReference type="GO" id="GO:0051082">
    <property type="term" value="F:unfolded protein binding"/>
    <property type="evidence" value="ECO:0007669"/>
    <property type="project" value="InterPro"/>
</dbReference>
<dbReference type="Proteomes" id="UP000199679">
    <property type="component" value="Chromosome I"/>
</dbReference>
<dbReference type="PANTHER" id="PTHR35089:SF1">
    <property type="entry name" value="CHAPERONE PROTEIN SKP"/>
    <property type="match status" value="1"/>
</dbReference>
<dbReference type="InterPro" id="IPR005632">
    <property type="entry name" value="Chaperone_Skp"/>
</dbReference>
<reference evidence="4 5" key="1">
    <citation type="submission" date="2016-10" db="EMBL/GenBank/DDBJ databases">
        <authorList>
            <person name="de Groot N.N."/>
        </authorList>
    </citation>
    <scope>NUCLEOTIDE SEQUENCE [LARGE SCALE GENOMIC DNA]</scope>
    <source>
        <strain evidence="4 5">MP1X4</strain>
    </source>
</reference>
<name>A0A1H2A3K2_MUCMA</name>
<dbReference type="Gene3D" id="3.30.910.20">
    <property type="entry name" value="Skp domain"/>
    <property type="match status" value="1"/>
</dbReference>
<sequence length="171" mass="18760">MKKSLKVALVAICMVFAMSSFTKAQSKIGYINTNQLMDLLPEMKTLQTQMQAYQKTFADQYATMNSEYQSKGQKYEAGRSTMTDASRTAAEAELTDLQTRIKAFADNAQKQIEAKSNELLKPLTDKVRAAITAVAAEKGYAYVLDSGQVELLVSPAGDNLMAPVKTKLGLQ</sequence>
<evidence type="ECO:0000313" key="5">
    <source>
        <dbReference type="Proteomes" id="UP000199679"/>
    </source>
</evidence>
<dbReference type="STRING" id="652787.SAMN05216490_3362"/>
<evidence type="ECO:0000256" key="1">
    <source>
        <dbReference type="ARBA" id="ARBA00009091"/>
    </source>
</evidence>
<dbReference type="SUPFAM" id="SSF111384">
    <property type="entry name" value="OmpH-like"/>
    <property type="match status" value="1"/>
</dbReference>
<keyword evidence="5" id="KW-1185">Reference proteome</keyword>
<protein>
    <submittedName>
        <fullName evidence="4">Periplasmic chaperone for outer membrane proteins Skp</fullName>
    </submittedName>
</protein>
<keyword evidence="2 3" id="KW-0732">Signal</keyword>
<feature type="chain" id="PRO_5009268378" evidence="3">
    <location>
        <begin position="25"/>
        <end position="171"/>
    </location>
</feature>
<proteinExistence type="inferred from homology"/>
<comment type="similarity">
    <text evidence="1">Belongs to the Skp family.</text>
</comment>
<dbReference type="EMBL" id="LT629740">
    <property type="protein sequence ID" value="SDT40477.1"/>
    <property type="molecule type" value="Genomic_DNA"/>
</dbReference>
<evidence type="ECO:0000256" key="3">
    <source>
        <dbReference type="SAM" id="SignalP"/>
    </source>
</evidence>
<dbReference type="PANTHER" id="PTHR35089">
    <property type="entry name" value="CHAPERONE PROTEIN SKP"/>
    <property type="match status" value="1"/>
</dbReference>
<dbReference type="GO" id="GO:0050821">
    <property type="term" value="P:protein stabilization"/>
    <property type="evidence" value="ECO:0007669"/>
    <property type="project" value="TreeGrafter"/>
</dbReference>
<dbReference type="SMART" id="SM00935">
    <property type="entry name" value="OmpH"/>
    <property type="match status" value="1"/>
</dbReference>
<dbReference type="OrthoDB" id="1524711at2"/>
<gene>
    <name evidence="4" type="ORF">SAMN05216490_3362</name>
</gene>
<dbReference type="InterPro" id="IPR024930">
    <property type="entry name" value="Skp_dom_sf"/>
</dbReference>
<dbReference type="Pfam" id="PF03938">
    <property type="entry name" value="OmpH"/>
    <property type="match status" value="1"/>
</dbReference>
<dbReference type="AlphaFoldDB" id="A0A1H2A3K2"/>
<evidence type="ECO:0000313" key="4">
    <source>
        <dbReference type="EMBL" id="SDT40477.1"/>
    </source>
</evidence>
<feature type="signal peptide" evidence="3">
    <location>
        <begin position="1"/>
        <end position="24"/>
    </location>
</feature>
<evidence type="ECO:0000256" key="2">
    <source>
        <dbReference type="ARBA" id="ARBA00022729"/>
    </source>
</evidence>
<accession>A0A1H2A3K2</accession>
<organism evidence="4 5">
    <name type="scientific">Mucilaginibacter mallensis</name>
    <dbReference type="NCBI Taxonomy" id="652787"/>
    <lineage>
        <taxon>Bacteria</taxon>
        <taxon>Pseudomonadati</taxon>
        <taxon>Bacteroidota</taxon>
        <taxon>Sphingobacteriia</taxon>
        <taxon>Sphingobacteriales</taxon>
        <taxon>Sphingobacteriaceae</taxon>
        <taxon>Mucilaginibacter</taxon>
    </lineage>
</organism>
<dbReference type="GO" id="GO:0005829">
    <property type="term" value="C:cytosol"/>
    <property type="evidence" value="ECO:0007669"/>
    <property type="project" value="TreeGrafter"/>
</dbReference>